<evidence type="ECO:0000313" key="1">
    <source>
        <dbReference type="EMBL" id="KKP67109.1"/>
    </source>
</evidence>
<gene>
    <name evidence="1" type="ORF">UR63_C0021G0009</name>
</gene>
<dbReference type="AlphaFoldDB" id="A0A0G0BCH3"/>
<name>A0A0G0BCH3_9BACT</name>
<accession>A0A0G0BCH3</accession>
<comment type="caution">
    <text evidence="1">The sequence shown here is derived from an EMBL/GenBank/DDBJ whole genome shotgun (WGS) entry which is preliminary data.</text>
</comment>
<dbReference type="Proteomes" id="UP000034127">
    <property type="component" value="Unassembled WGS sequence"/>
</dbReference>
<organism evidence="1 2">
    <name type="scientific">Candidatus Roizmanbacteria bacterium GW2011_GWC2_35_12</name>
    <dbReference type="NCBI Taxonomy" id="1618485"/>
    <lineage>
        <taxon>Bacteria</taxon>
        <taxon>Candidatus Roizmaniibacteriota</taxon>
    </lineage>
</organism>
<protein>
    <submittedName>
        <fullName evidence="1">Uncharacterized protein</fullName>
    </submittedName>
</protein>
<sequence length="152" mass="17526">MKNKYLSIIFVLIISYFTSLFLEENVFLVDSPKIRPNLGEYLLAKTNNTKEKIIAKLNFDFSLPRFNQERNNSYTANNKNEQTIEFLKNNLEPITKGVSAASKNGVGYTKFNIDEIEWAKITYTLKNGKVITIQYPKGTNPPPSFIYENQNE</sequence>
<evidence type="ECO:0000313" key="2">
    <source>
        <dbReference type="Proteomes" id="UP000034127"/>
    </source>
</evidence>
<reference evidence="1 2" key="1">
    <citation type="journal article" date="2015" name="Nature">
        <title>rRNA introns, odd ribosomes, and small enigmatic genomes across a large radiation of phyla.</title>
        <authorList>
            <person name="Brown C.T."/>
            <person name="Hug L.A."/>
            <person name="Thomas B.C."/>
            <person name="Sharon I."/>
            <person name="Castelle C.J."/>
            <person name="Singh A."/>
            <person name="Wilkins M.J."/>
            <person name="Williams K.H."/>
            <person name="Banfield J.F."/>
        </authorList>
    </citation>
    <scope>NUCLEOTIDE SEQUENCE [LARGE SCALE GENOMIC DNA]</scope>
</reference>
<dbReference type="EMBL" id="LBPX01000021">
    <property type="protein sequence ID" value="KKP67109.1"/>
    <property type="molecule type" value="Genomic_DNA"/>
</dbReference>
<proteinExistence type="predicted"/>